<name>A0A3Q7NIK6_CALUR</name>
<protein>
    <submittedName>
        <fullName evidence="7">Carcinoembryonic antigen-related cell adhesion molecule 21-like</fullName>
    </submittedName>
</protein>
<keyword evidence="4" id="KW-0472">Membrane</keyword>
<dbReference type="Gene3D" id="2.60.40.10">
    <property type="entry name" value="Immunoglobulins"/>
    <property type="match status" value="1"/>
</dbReference>
<dbReference type="InParanoid" id="A0A3Q7NIK6"/>
<dbReference type="GO" id="GO:1990782">
    <property type="term" value="F:protein tyrosine kinase binding"/>
    <property type="evidence" value="ECO:0007669"/>
    <property type="project" value="TreeGrafter"/>
</dbReference>
<gene>
    <name evidence="7" type="primary">LOC112817988</name>
</gene>
<keyword evidence="4" id="KW-1133">Transmembrane helix</keyword>
<keyword evidence="2" id="KW-0325">Glycoprotein</keyword>
<dbReference type="GO" id="GO:0009986">
    <property type="term" value="C:cell surface"/>
    <property type="evidence" value="ECO:0007669"/>
    <property type="project" value="TreeGrafter"/>
</dbReference>
<dbReference type="InterPro" id="IPR050831">
    <property type="entry name" value="CEA_cell_adhesion"/>
</dbReference>
<accession>A0A3Q7NIK6</accession>
<evidence type="ECO:0000259" key="5">
    <source>
        <dbReference type="PROSITE" id="PS50835"/>
    </source>
</evidence>
<organism evidence="6 7">
    <name type="scientific">Callorhinus ursinus</name>
    <name type="common">Northern fur seal</name>
    <dbReference type="NCBI Taxonomy" id="34884"/>
    <lineage>
        <taxon>Eukaryota</taxon>
        <taxon>Metazoa</taxon>
        <taxon>Chordata</taxon>
        <taxon>Craniata</taxon>
        <taxon>Vertebrata</taxon>
        <taxon>Euteleostomi</taxon>
        <taxon>Mammalia</taxon>
        <taxon>Eutheria</taxon>
        <taxon>Laurasiatheria</taxon>
        <taxon>Carnivora</taxon>
        <taxon>Caniformia</taxon>
        <taxon>Pinnipedia</taxon>
        <taxon>Otariidae</taxon>
        <taxon>Callorhinus</taxon>
    </lineage>
</organism>
<dbReference type="RefSeq" id="XP_025721055.1">
    <property type="nucleotide sequence ID" value="XM_025865270.1"/>
</dbReference>
<dbReference type="InterPro" id="IPR036179">
    <property type="entry name" value="Ig-like_dom_sf"/>
</dbReference>
<dbReference type="InterPro" id="IPR013098">
    <property type="entry name" value="Ig_I-set"/>
</dbReference>
<keyword evidence="6" id="KW-1185">Reference proteome</keyword>
<keyword evidence="4" id="KW-0812">Transmembrane</keyword>
<feature type="domain" description="Ig-like" evidence="5">
    <location>
        <begin position="1"/>
        <end position="45"/>
    </location>
</feature>
<dbReference type="Pfam" id="PF07679">
    <property type="entry name" value="I-set"/>
    <property type="match status" value="1"/>
</dbReference>
<evidence type="ECO:0000313" key="6">
    <source>
        <dbReference type="Proteomes" id="UP000286641"/>
    </source>
</evidence>
<evidence type="ECO:0000256" key="3">
    <source>
        <dbReference type="ARBA" id="ARBA00023319"/>
    </source>
</evidence>
<reference evidence="7" key="2">
    <citation type="submission" date="2025-08" db="UniProtKB">
        <authorList>
            <consortium name="RefSeq"/>
        </authorList>
    </citation>
    <scope>IDENTIFICATION</scope>
    <source>
        <tissue evidence="7">Blood</tissue>
    </source>
</reference>
<dbReference type="PANTHER" id="PTHR44427">
    <property type="entry name" value="CARCINOEMBRYONIC ANTIGEN-RELATED CELL ADHESION MOLECULE 19"/>
    <property type="match status" value="1"/>
</dbReference>
<dbReference type="Proteomes" id="UP000286641">
    <property type="component" value="Unplaced"/>
</dbReference>
<dbReference type="AlphaFoldDB" id="A0A3Q7NIK6"/>
<keyword evidence="3" id="KW-0393">Immunoglobulin domain</keyword>
<dbReference type="GO" id="GO:0005886">
    <property type="term" value="C:plasma membrane"/>
    <property type="evidence" value="ECO:0007669"/>
    <property type="project" value="TreeGrafter"/>
</dbReference>
<dbReference type="InterPro" id="IPR013783">
    <property type="entry name" value="Ig-like_fold"/>
</dbReference>
<proteinExistence type="predicted"/>
<dbReference type="SUPFAM" id="SSF48726">
    <property type="entry name" value="Immunoglobulin"/>
    <property type="match status" value="1"/>
</dbReference>
<feature type="transmembrane region" description="Helical" evidence="4">
    <location>
        <begin position="60"/>
        <end position="82"/>
    </location>
</feature>
<dbReference type="GO" id="GO:0007165">
    <property type="term" value="P:signal transduction"/>
    <property type="evidence" value="ECO:0007669"/>
    <property type="project" value="TreeGrafter"/>
</dbReference>
<evidence type="ECO:0000256" key="2">
    <source>
        <dbReference type="ARBA" id="ARBA00023180"/>
    </source>
</evidence>
<evidence type="ECO:0000256" key="4">
    <source>
        <dbReference type="SAM" id="Phobius"/>
    </source>
</evidence>
<dbReference type="PROSITE" id="PS50835">
    <property type="entry name" value="IG_LIKE"/>
    <property type="match status" value="1"/>
</dbReference>
<reference key="1">
    <citation type="submission" date="2019-01" db="UniProtKB">
        <authorList>
            <consortium name="RefSeq"/>
        </authorList>
    </citation>
    <scope>IDENTIFICATION</scope>
</reference>
<evidence type="ECO:0000313" key="7">
    <source>
        <dbReference type="RefSeq" id="XP_025721055.1"/>
    </source>
</evidence>
<dbReference type="InterPro" id="IPR007110">
    <property type="entry name" value="Ig-like_dom"/>
</dbReference>
<dbReference type="GO" id="GO:0002682">
    <property type="term" value="P:regulation of immune system process"/>
    <property type="evidence" value="ECO:0007669"/>
    <property type="project" value="TreeGrafter"/>
</dbReference>
<keyword evidence="1" id="KW-0732">Signal</keyword>
<dbReference type="PANTHER" id="PTHR44427:SF1">
    <property type="entry name" value="CARCINOEMBRYONIC ANTIGEN-RELATED CELL ADHESION MOLECULE 1"/>
    <property type="match status" value="1"/>
</dbReference>
<sequence length="101" mass="10733">MDRMQLSQDNSTLTICPVKREDAGNYQCEVSNRSNSSKSDPIRLDVSYGRSTTGLPVGSIIGIAVGVLVGLALSAALGCLLLHTRTGRYDGISHKLIQSPS</sequence>
<evidence type="ECO:0000256" key="1">
    <source>
        <dbReference type="ARBA" id="ARBA00022729"/>
    </source>
</evidence>